<dbReference type="AlphaFoldDB" id="A0A364KRR1"/>
<organism evidence="3 4">
    <name type="scientific">Talaromyces amestolkiae</name>
    <dbReference type="NCBI Taxonomy" id="1196081"/>
    <lineage>
        <taxon>Eukaryota</taxon>
        <taxon>Fungi</taxon>
        <taxon>Dikarya</taxon>
        <taxon>Ascomycota</taxon>
        <taxon>Pezizomycotina</taxon>
        <taxon>Eurotiomycetes</taxon>
        <taxon>Eurotiomycetidae</taxon>
        <taxon>Eurotiales</taxon>
        <taxon>Trichocomaceae</taxon>
        <taxon>Talaromyces</taxon>
        <taxon>Talaromyces sect. Talaromyces</taxon>
    </lineage>
</organism>
<dbReference type="InterPro" id="IPR037398">
    <property type="entry name" value="Glyco_hydro_64_fam"/>
</dbReference>
<dbReference type="RefSeq" id="XP_040730751.1">
    <property type="nucleotide sequence ID" value="XM_040874371.1"/>
</dbReference>
<keyword evidence="1" id="KW-0732">Signal</keyword>
<comment type="caution">
    <text evidence="3">The sequence shown here is derived from an EMBL/GenBank/DDBJ whole genome shotgun (WGS) entry which is preliminary data.</text>
</comment>
<evidence type="ECO:0000259" key="2">
    <source>
        <dbReference type="PROSITE" id="PS52006"/>
    </source>
</evidence>
<keyword evidence="4" id="KW-1185">Reference proteome</keyword>
<feature type="signal peptide" evidence="1">
    <location>
        <begin position="1"/>
        <end position="21"/>
    </location>
</feature>
<feature type="domain" description="GH64" evidence="2">
    <location>
        <begin position="70"/>
        <end position="429"/>
    </location>
</feature>
<dbReference type="Pfam" id="PF16483">
    <property type="entry name" value="Glyco_hydro_64"/>
    <property type="match status" value="1"/>
</dbReference>
<dbReference type="PANTHER" id="PTHR38165:SF1">
    <property type="entry name" value="GLUCANASE B"/>
    <property type="match status" value="1"/>
</dbReference>
<accession>A0A364KRR1</accession>
<dbReference type="Proteomes" id="UP000249363">
    <property type="component" value="Unassembled WGS sequence"/>
</dbReference>
<feature type="chain" id="PRO_5016777842" description="GH64 domain-containing protein" evidence="1">
    <location>
        <begin position="22"/>
        <end position="446"/>
    </location>
</feature>
<dbReference type="Gene3D" id="2.60.110.10">
    <property type="entry name" value="Thaumatin"/>
    <property type="match status" value="1"/>
</dbReference>
<reference evidence="3 4" key="1">
    <citation type="journal article" date="2017" name="Biotechnol. Biofuels">
        <title>Differential beta-glucosidase expression as a function of carbon source availability in Talaromyces amestolkiae: a genomic and proteomic approach.</title>
        <authorList>
            <person name="de Eugenio L.I."/>
            <person name="Mendez-Liter J.A."/>
            <person name="Nieto-Dominguez M."/>
            <person name="Alonso L."/>
            <person name="Gil-Munoz J."/>
            <person name="Barriuso J."/>
            <person name="Prieto A."/>
            <person name="Martinez M.J."/>
        </authorList>
    </citation>
    <scope>NUCLEOTIDE SEQUENCE [LARGE SCALE GENOMIC DNA]</scope>
    <source>
        <strain evidence="3 4">CIB</strain>
    </source>
</reference>
<dbReference type="InterPro" id="IPR037176">
    <property type="entry name" value="Osmotin/thaumatin-like_sf"/>
</dbReference>
<evidence type="ECO:0000313" key="4">
    <source>
        <dbReference type="Proteomes" id="UP000249363"/>
    </source>
</evidence>
<proteinExistence type="predicted"/>
<dbReference type="PANTHER" id="PTHR38165">
    <property type="match status" value="1"/>
</dbReference>
<dbReference type="OrthoDB" id="5290283at2759"/>
<dbReference type="InterPro" id="IPR032477">
    <property type="entry name" value="Glyco_hydro_64"/>
</dbReference>
<dbReference type="EMBL" id="MIKG01000003">
    <property type="protein sequence ID" value="RAO66234.1"/>
    <property type="molecule type" value="Genomic_DNA"/>
</dbReference>
<dbReference type="GeneID" id="63791463"/>
<evidence type="ECO:0000313" key="3">
    <source>
        <dbReference type="EMBL" id="RAO66234.1"/>
    </source>
</evidence>
<dbReference type="Gene3D" id="3.30.920.50">
    <property type="entry name" value="Beta-1,3-glucanase, C-terminal domain"/>
    <property type="match status" value="1"/>
</dbReference>
<dbReference type="PROSITE" id="PS52006">
    <property type="entry name" value="GH64"/>
    <property type="match status" value="1"/>
</dbReference>
<evidence type="ECO:0000256" key="1">
    <source>
        <dbReference type="SAM" id="SignalP"/>
    </source>
</evidence>
<dbReference type="CDD" id="cd09220">
    <property type="entry name" value="GH64-GluB-like"/>
    <property type="match status" value="1"/>
</dbReference>
<protein>
    <recommendedName>
        <fullName evidence="2">GH64 domain-containing protein</fullName>
    </recommendedName>
</protein>
<sequence length="446" mass="45948">MRGFAQLAAALAAFMVGQTLASPVARSLPGPVQVTPKKGDVVITPQNFLNGTWKGNETAKSDALNTAAISGTLPIEIVNNLAGSASGSINAYIQGQDTTGAIVFVLADGSFYYPPGTSSGVPVQISENLAIPLGAQGTTTTLTIPNYLISGRVYLAVGDLAFYMVSGGLVQPSATNPSDASANVNWGFIELTNSPTAGLFTNISYVDFIGLILGMSVTSSDGTVQTALGLTSSAVQDICTKLASQTASDGYPWASLCQTDTSGAYLRVLSPNDYISTDGSAFSDYWTSYISQVYSTYASSPLTINTQNTPGDVTCTTGGSAILTCEGSDVTFAEPTAGDIFGCNSGPFAVTGNAVDTAIVPRLCAAFNRGTLLLSGGNVQPSLSADSYYTTSPCNYYSKFVHQNEVDGKGYAFSYDDVNPDGENASGELTSTDASLLSITVGGPST</sequence>
<name>A0A364KRR1_TALAM</name>
<dbReference type="InterPro" id="IPR042517">
    <property type="entry name" value="Glyco_hydro_64_N_2"/>
</dbReference>
<gene>
    <name evidence="3" type="ORF">BHQ10_002246</name>
</gene>